<feature type="non-terminal residue" evidence="1">
    <location>
        <position position="1"/>
    </location>
</feature>
<sequence length="165" mass="18545">VELMDPIEEHKIIVSRRNVLPGNCPDLLHVGIKNSDQIGSFTLSMGHGNNEKHAELMFENGAIFLDITRQLYTSIIGRGPENFIKKTISGTLNGYSHIKSTYVNIFNVMRGKLSRDPGLVNIVKNFYQVINSKAESLVTEENAISVTELLEKIWREVGYGIPSHY</sequence>
<accession>X1AHL8</accession>
<dbReference type="EMBL" id="BART01008130">
    <property type="protein sequence ID" value="GAG69247.1"/>
    <property type="molecule type" value="Genomic_DNA"/>
</dbReference>
<evidence type="ECO:0000313" key="1">
    <source>
        <dbReference type="EMBL" id="GAG69247.1"/>
    </source>
</evidence>
<organism evidence="1">
    <name type="scientific">marine sediment metagenome</name>
    <dbReference type="NCBI Taxonomy" id="412755"/>
    <lineage>
        <taxon>unclassified sequences</taxon>
        <taxon>metagenomes</taxon>
        <taxon>ecological metagenomes</taxon>
    </lineage>
</organism>
<proteinExistence type="predicted"/>
<gene>
    <name evidence="1" type="ORF">S01H4_18354</name>
</gene>
<reference evidence="1" key="1">
    <citation type="journal article" date="2014" name="Front. Microbiol.">
        <title>High frequency of phylogenetically diverse reductive dehalogenase-homologous genes in deep subseafloor sedimentary metagenomes.</title>
        <authorList>
            <person name="Kawai M."/>
            <person name="Futagami T."/>
            <person name="Toyoda A."/>
            <person name="Takaki Y."/>
            <person name="Nishi S."/>
            <person name="Hori S."/>
            <person name="Arai W."/>
            <person name="Tsubouchi T."/>
            <person name="Morono Y."/>
            <person name="Uchiyama I."/>
            <person name="Ito T."/>
            <person name="Fujiyama A."/>
            <person name="Inagaki F."/>
            <person name="Takami H."/>
        </authorList>
    </citation>
    <scope>NUCLEOTIDE SEQUENCE</scope>
    <source>
        <strain evidence="1">Expedition CK06-06</strain>
    </source>
</reference>
<name>X1AHL8_9ZZZZ</name>
<dbReference type="AlphaFoldDB" id="X1AHL8"/>
<comment type="caution">
    <text evidence="1">The sequence shown here is derived from an EMBL/GenBank/DDBJ whole genome shotgun (WGS) entry which is preliminary data.</text>
</comment>
<protein>
    <submittedName>
        <fullName evidence="1">Uncharacterized protein</fullName>
    </submittedName>
</protein>